<evidence type="ECO:0000313" key="2">
    <source>
        <dbReference type="EMBL" id="CAI6341782.1"/>
    </source>
</evidence>
<keyword evidence="3" id="KW-1185">Reference proteome</keyword>
<reference evidence="2" key="1">
    <citation type="submission" date="2023-01" db="EMBL/GenBank/DDBJ databases">
        <authorList>
            <person name="Van Ghelder C."/>
            <person name="Rancurel C."/>
        </authorList>
    </citation>
    <scope>NUCLEOTIDE SEQUENCE</scope>
    <source>
        <strain evidence="2">CNCM I-4278</strain>
    </source>
</reference>
<name>A0A9W4XZ97_9PLEO</name>
<sequence length="336" mass="37549">MPSALVHVCSICSCSTTVPYSAFAFSQNNSCPYCGAISRGINIEKGSTLGAEESNMQQEELSRLFTAHMSLSQPQQQQQQVFDAQQQQEQPPAYGEVEPQPITYISQHYTHSYHVAPVRHTASAPPVSNVEPSELEAVFLRNSIDPTLLFPSQVDLFRNADDDQRLRLLELWRISPPQGRQGFPSEAEYNTSRQLYDWPPTSLAQEEAMAKLRYESLMEEKAQQEALQKNQQQMEENMDTGSGAVQAARDLLASSPESAEPYILSGYDMLAAKEYDQSAKSSYSQATDPVYDSGGNGGMWAKNVGSLYDMENQYGAFAHARDHDVRPIYVDDEMMM</sequence>
<evidence type="ECO:0000313" key="3">
    <source>
        <dbReference type="Proteomes" id="UP001152607"/>
    </source>
</evidence>
<organism evidence="2 3">
    <name type="scientific">Periconia digitata</name>
    <dbReference type="NCBI Taxonomy" id="1303443"/>
    <lineage>
        <taxon>Eukaryota</taxon>
        <taxon>Fungi</taxon>
        <taxon>Dikarya</taxon>
        <taxon>Ascomycota</taxon>
        <taxon>Pezizomycotina</taxon>
        <taxon>Dothideomycetes</taxon>
        <taxon>Pleosporomycetidae</taxon>
        <taxon>Pleosporales</taxon>
        <taxon>Massarineae</taxon>
        <taxon>Periconiaceae</taxon>
        <taxon>Periconia</taxon>
    </lineage>
</organism>
<gene>
    <name evidence="2" type="ORF">PDIGIT_LOCUS14982</name>
</gene>
<dbReference type="AlphaFoldDB" id="A0A9W4XZ97"/>
<feature type="compositionally biased region" description="Low complexity" evidence="1">
    <location>
        <begin position="224"/>
        <end position="235"/>
    </location>
</feature>
<feature type="region of interest" description="Disordered" evidence="1">
    <location>
        <begin position="75"/>
        <end position="95"/>
    </location>
</feature>
<evidence type="ECO:0000256" key="1">
    <source>
        <dbReference type="SAM" id="MobiDB-lite"/>
    </source>
</evidence>
<comment type="caution">
    <text evidence="2">The sequence shown here is derived from an EMBL/GenBank/DDBJ whole genome shotgun (WGS) entry which is preliminary data.</text>
</comment>
<dbReference type="OrthoDB" id="5357075at2759"/>
<dbReference type="EMBL" id="CAOQHR010000012">
    <property type="protein sequence ID" value="CAI6341782.1"/>
    <property type="molecule type" value="Genomic_DNA"/>
</dbReference>
<accession>A0A9W4XZ97</accession>
<proteinExistence type="predicted"/>
<feature type="region of interest" description="Disordered" evidence="1">
    <location>
        <begin position="223"/>
        <end position="242"/>
    </location>
</feature>
<feature type="compositionally biased region" description="Low complexity" evidence="1">
    <location>
        <begin position="75"/>
        <end position="92"/>
    </location>
</feature>
<protein>
    <submittedName>
        <fullName evidence="2">Uncharacterized protein</fullName>
    </submittedName>
</protein>
<dbReference type="Proteomes" id="UP001152607">
    <property type="component" value="Unassembled WGS sequence"/>
</dbReference>